<dbReference type="InterPro" id="IPR004408">
    <property type="entry name" value="Biotin_CoA_COase_ligase"/>
</dbReference>
<reference evidence="4 5" key="1">
    <citation type="journal article" date="2013" name="Genome Announc.">
        <title>Genome Sequence of Staphylococcus massiliensis Strain S46, Isolated from the Surface of Healthy Human Skin.</title>
        <authorList>
            <person name="Srivastav R."/>
            <person name="Singh A."/>
            <person name="Jangir P.K."/>
            <person name="Kumari C."/>
            <person name="Muduli S."/>
            <person name="Sharma R."/>
        </authorList>
    </citation>
    <scope>NUCLEOTIDE SEQUENCE [LARGE SCALE GENOMIC DNA]</scope>
    <source>
        <strain evidence="4 5">S46</strain>
    </source>
</reference>
<dbReference type="OrthoDB" id="9807064at2"/>
<dbReference type="GO" id="GO:0016740">
    <property type="term" value="F:transferase activity"/>
    <property type="evidence" value="ECO:0007669"/>
    <property type="project" value="UniProtKB-ARBA"/>
</dbReference>
<keyword evidence="5" id="KW-1185">Reference proteome</keyword>
<evidence type="ECO:0000313" key="4">
    <source>
        <dbReference type="EMBL" id="EKU47467.1"/>
    </source>
</evidence>
<comment type="function">
    <text evidence="2">Acts both as a biotin--[acetyl-CoA-carboxylase] ligase and a repressor.</text>
</comment>
<dbReference type="HAMAP" id="MF_00978">
    <property type="entry name" value="Bifunct_BirA"/>
    <property type="match status" value="1"/>
</dbReference>
<keyword evidence="2" id="KW-0678">Repressor</keyword>
<dbReference type="GO" id="GO:0009249">
    <property type="term" value="P:protein lipoylation"/>
    <property type="evidence" value="ECO:0007669"/>
    <property type="project" value="UniProtKB-ARBA"/>
</dbReference>
<dbReference type="EC" id="6.3.4.15" evidence="2"/>
<dbReference type="CDD" id="cd16442">
    <property type="entry name" value="BPL"/>
    <property type="match status" value="1"/>
</dbReference>
<dbReference type="EMBL" id="AMSQ01000010">
    <property type="protein sequence ID" value="EKU47467.1"/>
    <property type="molecule type" value="Genomic_DNA"/>
</dbReference>
<dbReference type="eggNOG" id="COG1654">
    <property type="taxonomic scope" value="Bacteria"/>
</dbReference>
<keyword evidence="2" id="KW-0067">ATP-binding</keyword>
<keyword evidence="2" id="KW-0547">Nucleotide-binding</keyword>
<dbReference type="Proteomes" id="UP000009885">
    <property type="component" value="Unassembled WGS sequence"/>
</dbReference>
<feature type="binding site" evidence="2">
    <location>
        <position position="187"/>
    </location>
    <ligand>
        <name>biotin</name>
        <dbReference type="ChEBI" id="CHEBI:57586"/>
    </ligand>
</feature>
<dbReference type="SUPFAM" id="SSF55681">
    <property type="entry name" value="Class II aaRS and biotin synthetases"/>
    <property type="match status" value="1"/>
</dbReference>
<comment type="similarity">
    <text evidence="2">Belongs to the biotin--protein ligase family.</text>
</comment>
<evidence type="ECO:0000256" key="1">
    <source>
        <dbReference type="ARBA" id="ARBA00022598"/>
    </source>
</evidence>
<comment type="catalytic activity">
    <reaction evidence="2">
        <text>biotin + L-lysyl-[protein] + ATP = N(6)-biotinyl-L-lysyl-[protein] + AMP + diphosphate + H(+)</text>
        <dbReference type="Rhea" id="RHEA:11756"/>
        <dbReference type="Rhea" id="RHEA-COMP:9752"/>
        <dbReference type="Rhea" id="RHEA-COMP:10505"/>
        <dbReference type="ChEBI" id="CHEBI:15378"/>
        <dbReference type="ChEBI" id="CHEBI:29969"/>
        <dbReference type="ChEBI" id="CHEBI:30616"/>
        <dbReference type="ChEBI" id="CHEBI:33019"/>
        <dbReference type="ChEBI" id="CHEBI:57586"/>
        <dbReference type="ChEBI" id="CHEBI:83144"/>
        <dbReference type="ChEBI" id="CHEBI:456215"/>
        <dbReference type="EC" id="6.3.4.15"/>
    </reaction>
</comment>
<dbReference type="InterPro" id="IPR036390">
    <property type="entry name" value="WH_DNA-bd_sf"/>
</dbReference>
<dbReference type="InterPro" id="IPR045864">
    <property type="entry name" value="aa-tRNA-synth_II/BPL/LPL"/>
</dbReference>
<accession>K9AY38</accession>
<gene>
    <name evidence="2" type="primary">birA</name>
    <name evidence="4" type="ORF">C273_07212</name>
</gene>
<sequence length="324" mass="37228">MSKYENDVLNVLYQHQPEFVSGQFIAEQLKISRTSVKKVIDRLKNDGCEIESIHNKGHHLVNLPDKWYETLVDRLIQKSSLIDYAVTHETVDSTQILAKQALVGNQDTFMVIADEQVKGKGRFNRPWASERGLGLWTSLVLRPNVQFSMITTFNLFMSLAIRDAIQSFVETDVFVKWPNDIYIGDKKVCGFLTEMVANHDGIEAVICGIGINMNQLGDHFDEVIKDKATSIRQHNNDVLIDRYDFLDVLLKNIEHRYLQFLSTPFKDIKDQYMKHSNIWDRTLTFTEGSKRFKGEPVSIDDQGFLHVKDGNGDMHRLMSADIES</sequence>
<keyword evidence="2" id="KW-0092">Biotin</keyword>
<dbReference type="GO" id="GO:0005737">
    <property type="term" value="C:cytoplasm"/>
    <property type="evidence" value="ECO:0007669"/>
    <property type="project" value="TreeGrafter"/>
</dbReference>
<evidence type="ECO:0000256" key="2">
    <source>
        <dbReference type="HAMAP-Rule" id="MF_00978"/>
    </source>
</evidence>
<dbReference type="AlphaFoldDB" id="K9AY38"/>
<dbReference type="Pfam" id="PF08279">
    <property type="entry name" value="HTH_11"/>
    <property type="match status" value="1"/>
</dbReference>
<name>K9AY38_9STAP</name>
<keyword evidence="2" id="KW-0805">Transcription regulation</keyword>
<feature type="domain" description="BPL/LPL catalytic" evidence="3">
    <location>
        <begin position="75"/>
        <end position="261"/>
    </location>
</feature>
<dbReference type="GO" id="GO:0006355">
    <property type="term" value="P:regulation of DNA-templated transcription"/>
    <property type="evidence" value="ECO:0007669"/>
    <property type="project" value="UniProtKB-UniRule"/>
</dbReference>
<dbReference type="Gene3D" id="1.10.10.10">
    <property type="entry name" value="Winged helix-like DNA-binding domain superfamily/Winged helix DNA-binding domain"/>
    <property type="match status" value="1"/>
</dbReference>
<keyword evidence="2" id="KW-0804">Transcription</keyword>
<evidence type="ECO:0000313" key="5">
    <source>
        <dbReference type="Proteomes" id="UP000009885"/>
    </source>
</evidence>
<organism evidence="4 5">
    <name type="scientific">Staphylococcus massiliensis S46</name>
    <dbReference type="NCBI Taxonomy" id="1229783"/>
    <lineage>
        <taxon>Bacteria</taxon>
        <taxon>Bacillati</taxon>
        <taxon>Bacillota</taxon>
        <taxon>Bacilli</taxon>
        <taxon>Bacillales</taxon>
        <taxon>Staphylococcaceae</taxon>
        <taxon>Staphylococcus</taxon>
    </lineage>
</organism>
<dbReference type="RefSeq" id="WP_009383773.1">
    <property type="nucleotide sequence ID" value="NZ_AMSQ01000010.1"/>
</dbReference>
<dbReference type="GO" id="GO:0003677">
    <property type="term" value="F:DNA binding"/>
    <property type="evidence" value="ECO:0007669"/>
    <property type="project" value="UniProtKB-UniRule"/>
</dbReference>
<protein>
    <recommendedName>
        <fullName evidence="2">Bifunctional ligase/repressor BirA</fullName>
    </recommendedName>
    <alternativeName>
        <fullName evidence="2">Biotin--[acetyl-CoA-carboxylase] ligase</fullName>
        <ecNumber evidence="2">6.3.4.15</ecNumber>
    </alternativeName>
    <alternativeName>
        <fullName evidence="2">Biotin--protein ligase</fullName>
    </alternativeName>
    <alternativeName>
        <fullName evidence="2">Biotin-[acetyl-CoA carboxylase] synthetase</fullName>
    </alternativeName>
</protein>
<dbReference type="STRING" id="1229783.C273_07212"/>
<dbReference type="PANTHER" id="PTHR12835">
    <property type="entry name" value="BIOTIN PROTEIN LIGASE"/>
    <property type="match status" value="1"/>
</dbReference>
<dbReference type="GO" id="GO:0004077">
    <property type="term" value="F:biotin--[biotin carboxyl-carrier protein] ligase activity"/>
    <property type="evidence" value="ECO:0007669"/>
    <property type="project" value="UniProtKB-UniRule"/>
</dbReference>
<dbReference type="Pfam" id="PF03099">
    <property type="entry name" value="BPL_LplA_LipB"/>
    <property type="match status" value="1"/>
</dbReference>
<feature type="binding site" evidence="2">
    <location>
        <position position="116"/>
    </location>
    <ligand>
        <name>biotin</name>
        <dbReference type="ChEBI" id="CHEBI:57586"/>
    </ligand>
</feature>
<keyword evidence="1 2" id="KW-0436">Ligase</keyword>
<dbReference type="eggNOG" id="COG0340">
    <property type="taxonomic scope" value="Bacteria"/>
</dbReference>
<dbReference type="InterPro" id="IPR030855">
    <property type="entry name" value="Bifunct_BirA"/>
</dbReference>
<dbReference type="InterPro" id="IPR004143">
    <property type="entry name" value="BPL_LPL_catalytic"/>
</dbReference>
<evidence type="ECO:0000259" key="3">
    <source>
        <dbReference type="PROSITE" id="PS51733"/>
    </source>
</evidence>
<dbReference type="Gene3D" id="3.30.930.10">
    <property type="entry name" value="Bira Bifunctional Protein, Domain 2"/>
    <property type="match status" value="1"/>
</dbReference>
<dbReference type="InterPro" id="IPR013196">
    <property type="entry name" value="HTH_11"/>
</dbReference>
<dbReference type="GO" id="GO:0005524">
    <property type="term" value="F:ATP binding"/>
    <property type="evidence" value="ECO:0007669"/>
    <property type="project" value="UniProtKB-UniRule"/>
</dbReference>
<dbReference type="PATRIC" id="fig|1229783.3.peg.1456"/>
<comment type="caution">
    <text evidence="2">Lacks conserved residue(s) required for the propagation of feature annotation.</text>
</comment>
<dbReference type="PANTHER" id="PTHR12835:SF5">
    <property type="entry name" value="BIOTIN--PROTEIN LIGASE"/>
    <property type="match status" value="1"/>
</dbReference>
<feature type="DNA-binding region" description="H-T-H motif" evidence="2">
    <location>
        <begin position="22"/>
        <end position="41"/>
    </location>
</feature>
<proteinExistence type="inferred from homology"/>
<dbReference type="Gene3D" id="2.30.30.100">
    <property type="match status" value="1"/>
</dbReference>
<comment type="caution">
    <text evidence="4">The sequence shown here is derived from an EMBL/GenBank/DDBJ whole genome shotgun (WGS) entry which is preliminary data.</text>
</comment>
<dbReference type="SUPFAM" id="SSF46785">
    <property type="entry name" value="Winged helix' DNA-binding domain"/>
    <property type="match status" value="1"/>
</dbReference>
<dbReference type="NCBIfam" id="TIGR00121">
    <property type="entry name" value="birA_ligase"/>
    <property type="match status" value="1"/>
</dbReference>
<dbReference type="InterPro" id="IPR036388">
    <property type="entry name" value="WH-like_DNA-bd_sf"/>
</dbReference>
<dbReference type="PROSITE" id="PS51733">
    <property type="entry name" value="BPL_LPL_CATALYTIC"/>
    <property type="match status" value="1"/>
</dbReference>
<keyword evidence="2" id="KW-0238">DNA-binding</keyword>